<organism evidence="1">
    <name type="scientific">bioreactor metagenome</name>
    <dbReference type="NCBI Taxonomy" id="1076179"/>
    <lineage>
        <taxon>unclassified sequences</taxon>
        <taxon>metagenomes</taxon>
        <taxon>ecological metagenomes</taxon>
    </lineage>
</organism>
<evidence type="ECO:0000313" key="1">
    <source>
        <dbReference type="EMBL" id="MPN16234.1"/>
    </source>
</evidence>
<dbReference type="EMBL" id="VSSQ01063154">
    <property type="protein sequence ID" value="MPN16234.1"/>
    <property type="molecule type" value="Genomic_DNA"/>
</dbReference>
<reference evidence="1" key="1">
    <citation type="submission" date="2019-08" db="EMBL/GenBank/DDBJ databases">
        <authorList>
            <person name="Kucharzyk K."/>
            <person name="Murdoch R.W."/>
            <person name="Higgins S."/>
            <person name="Loffler F."/>
        </authorList>
    </citation>
    <scope>NUCLEOTIDE SEQUENCE</scope>
</reference>
<gene>
    <name evidence="1" type="ORF">SDC9_163572</name>
</gene>
<sequence length="30" mass="3160">MTVGRTSASDKWMNMGGTAGEIMLLSLTVT</sequence>
<dbReference type="AlphaFoldDB" id="A0A645FW26"/>
<proteinExistence type="predicted"/>
<comment type="caution">
    <text evidence="1">The sequence shown here is derived from an EMBL/GenBank/DDBJ whole genome shotgun (WGS) entry which is preliminary data.</text>
</comment>
<name>A0A645FW26_9ZZZZ</name>
<accession>A0A645FW26</accession>
<protein>
    <submittedName>
        <fullName evidence="1">Uncharacterized protein</fullName>
    </submittedName>
</protein>